<dbReference type="Proteomes" id="UP001243009">
    <property type="component" value="Unassembled WGS sequence"/>
</dbReference>
<gene>
    <name evidence="1" type="ORF">Q7A36_01300</name>
</gene>
<name>A0ABT9DST0_9PROT</name>
<proteinExistence type="predicted"/>
<accession>A0ABT9DST0</accession>
<organism evidence="1 2">
    <name type="scientific">Paracraurococcus lichenis</name>
    <dbReference type="NCBI Taxonomy" id="3064888"/>
    <lineage>
        <taxon>Bacteria</taxon>
        <taxon>Pseudomonadati</taxon>
        <taxon>Pseudomonadota</taxon>
        <taxon>Alphaproteobacteria</taxon>
        <taxon>Acetobacterales</taxon>
        <taxon>Roseomonadaceae</taxon>
        <taxon>Paracraurococcus</taxon>
    </lineage>
</organism>
<dbReference type="RefSeq" id="WP_305101827.1">
    <property type="nucleotide sequence ID" value="NZ_JAUTWS010000001.1"/>
</dbReference>
<evidence type="ECO:0000313" key="2">
    <source>
        <dbReference type="Proteomes" id="UP001243009"/>
    </source>
</evidence>
<sequence length="98" mass="10595">MTAEELRLAARDGAAPPAGLSGPLQALWWEARGDWDAAHAAAQAGEDAESAWVHAHLHRREGDLANADYWYRRAGRRRPDLSLDAEWSAIAAALLPGA</sequence>
<evidence type="ECO:0000313" key="1">
    <source>
        <dbReference type="EMBL" id="MDO9706958.1"/>
    </source>
</evidence>
<comment type="caution">
    <text evidence="1">The sequence shown here is derived from an EMBL/GenBank/DDBJ whole genome shotgun (WGS) entry which is preliminary data.</text>
</comment>
<evidence type="ECO:0008006" key="3">
    <source>
        <dbReference type="Google" id="ProtNLM"/>
    </source>
</evidence>
<dbReference type="EMBL" id="JAUTWS010000001">
    <property type="protein sequence ID" value="MDO9706958.1"/>
    <property type="molecule type" value="Genomic_DNA"/>
</dbReference>
<keyword evidence="2" id="KW-1185">Reference proteome</keyword>
<protein>
    <recommendedName>
        <fullName evidence="3">Sel1 repeat family protein</fullName>
    </recommendedName>
</protein>
<reference evidence="1 2" key="1">
    <citation type="submission" date="2023-08" db="EMBL/GenBank/DDBJ databases">
        <title>The draft genome sequence of Paracraurococcus sp. LOR1-02.</title>
        <authorList>
            <person name="Kingkaew E."/>
            <person name="Tanasupawat S."/>
        </authorList>
    </citation>
    <scope>NUCLEOTIDE SEQUENCE [LARGE SCALE GENOMIC DNA]</scope>
    <source>
        <strain evidence="1 2">LOR1-02</strain>
    </source>
</reference>